<dbReference type="SUPFAM" id="SSF49899">
    <property type="entry name" value="Concanavalin A-like lectins/glucanases"/>
    <property type="match status" value="1"/>
</dbReference>
<dbReference type="SMART" id="SM00560">
    <property type="entry name" value="LamGL"/>
    <property type="match status" value="1"/>
</dbReference>
<proteinExistence type="predicted"/>
<evidence type="ECO:0000259" key="3">
    <source>
        <dbReference type="SMART" id="SM00560"/>
    </source>
</evidence>
<evidence type="ECO:0000313" key="4">
    <source>
        <dbReference type="EMBL" id="KKK96284.1"/>
    </source>
</evidence>
<name>A0A0F9C159_9ZZZZ</name>
<feature type="domain" description="LamG-like jellyroll fold" evidence="3">
    <location>
        <begin position="33"/>
        <end position="174"/>
    </location>
</feature>
<evidence type="ECO:0000256" key="2">
    <source>
        <dbReference type="ARBA" id="ARBA00023157"/>
    </source>
</evidence>
<organism evidence="4">
    <name type="scientific">marine sediment metagenome</name>
    <dbReference type="NCBI Taxonomy" id="412755"/>
    <lineage>
        <taxon>unclassified sequences</taxon>
        <taxon>metagenomes</taxon>
        <taxon>ecological metagenomes</taxon>
    </lineage>
</organism>
<dbReference type="InterPro" id="IPR006558">
    <property type="entry name" value="LamG-like"/>
</dbReference>
<comment type="caution">
    <text evidence="4">The sequence shown here is derived from an EMBL/GenBank/DDBJ whole genome shotgun (WGS) entry which is preliminary data.</text>
</comment>
<evidence type="ECO:0000256" key="1">
    <source>
        <dbReference type="ARBA" id="ARBA00022729"/>
    </source>
</evidence>
<sequence>MLIIDAFGSSIEFDGSGDYIIIPDHTDFTPALTPFSISSWVYMHDATSFYIASKGVYNTDGEWGLYFDSSDRPVFEFFDESVVDCYIARYHNSAYTAYENQWIHIVATYDGGVSATGIKIYINGLRVDDTSDTNGIFVAVENLNHAIWIGRYNTIEANGTIDNVMFFSQVLDQADITRLYNDGHGTEIIQELDESRLRPSKFRDRYLL</sequence>
<dbReference type="Pfam" id="PF13385">
    <property type="entry name" value="Laminin_G_3"/>
    <property type="match status" value="1"/>
</dbReference>
<reference evidence="4" key="1">
    <citation type="journal article" date="2015" name="Nature">
        <title>Complex archaea that bridge the gap between prokaryotes and eukaryotes.</title>
        <authorList>
            <person name="Spang A."/>
            <person name="Saw J.H."/>
            <person name="Jorgensen S.L."/>
            <person name="Zaremba-Niedzwiedzka K."/>
            <person name="Martijn J."/>
            <person name="Lind A.E."/>
            <person name="van Eijk R."/>
            <person name="Schleper C."/>
            <person name="Guy L."/>
            <person name="Ettema T.J."/>
        </authorList>
    </citation>
    <scope>NUCLEOTIDE SEQUENCE</scope>
</reference>
<keyword evidence="2" id="KW-1015">Disulfide bond</keyword>
<protein>
    <recommendedName>
        <fullName evidence="3">LamG-like jellyroll fold domain-containing protein</fullName>
    </recommendedName>
</protein>
<keyword evidence="1" id="KW-0732">Signal</keyword>
<dbReference type="AlphaFoldDB" id="A0A0F9C159"/>
<dbReference type="InterPro" id="IPR013320">
    <property type="entry name" value="ConA-like_dom_sf"/>
</dbReference>
<dbReference type="Gene3D" id="2.60.120.200">
    <property type="match status" value="1"/>
</dbReference>
<dbReference type="EMBL" id="LAZR01046549">
    <property type="protein sequence ID" value="KKK96284.1"/>
    <property type="molecule type" value="Genomic_DNA"/>
</dbReference>
<accession>A0A0F9C159</accession>
<gene>
    <name evidence="4" type="ORF">LCGC14_2664290</name>
</gene>